<dbReference type="GO" id="GO:0005829">
    <property type="term" value="C:cytosol"/>
    <property type="evidence" value="ECO:0007669"/>
    <property type="project" value="TreeGrafter"/>
</dbReference>
<evidence type="ECO:0000256" key="8">
    <source>
        <dbReference type="ARBA" id="ARBA00022801"/>
    </source>
</evidence>
<evidence type="ECO:0000313" key="16">
    <source>
        <dbReference type="Proteomes" id="UP000504610"/>
    </source>
</evidence>
<evidence type="ECO:0000256" key="12">
    <source>
        <dbReference type="SAM" id="MobiDB-lite"/>
    </source>
</evidence>
<feature type="compositionally biased region" description="Polar residues" evidence="12">
    <location>
        <begin position="158"/>
        <end position="173"/>
    </location>
</feature>
<keyword evidence="9" id="KW-0788">Thiol protease</keyword>
<feature type="region of interest" description="Disordered" evidence="12">
    <location>
        <begin position="190"/>
        <end position="308"/>
    </location>
</feature>
<evidence type="ECO:0000256" key="9">
    <source>
        <dbReference type="ARBA" id="ARBA00022807"/>
    </source>
</evidence>
<comment type="catalytic activity">
    <reaction evidence="1">
        <text>Thiol-dependent hydrolysis of ester, thioester, amide, peptide and isopeptide bonds formed by the C-terminal Gly of ubiquitin (a 76-residue protein attached to proteins as an intracellular targeting signal).</text>
        <dbReference type="EC" id="3.4.19.12"/>
    </reaction>
</comment>
<dbReference type="InterPro" id="IPR018200">
    <property type="entry name" value="USP_CS"/>
</dbReference>
<keyword evidence="8 17" id="KW-0378">Hydrolase</keyword>
<keyword evidence="6 11" id="KW-0863">Zinc-finger</keyword>
<dbReference type="OrthoDB" id="420187at2759"/>
<name>A0A9W3DS28_RAPSA</name>
<feature type="compositionally biased region" description="Basic residues" evidence="12">
    <location>
        <begin position="195"/>
        <end position="204"/>
    </location>
</feature>
<evidence type="ECO:0000256" key="6">
    <source>
        <dbReference type="ARBA" id="ARBA00022771"/>
    </source>
</evidence>
<evidence type="ECO:0000256" key="3">
    <source>
        <dbReference type="ARBA" id="ARBA00012759"/>
    </source>
</evidence>
<evidence type="ECO:0000256" key="7">
    <source>
        <dbReference type="ARBA" id="ARBA00022786"/>
    </source>
</evidence>
<dbReference type="GO" id="GO:0005634">
    <property type="term" value="C:nucleus"/>
    <property type="evidence" value="ECO:0007669"/>
    <property type="project" value="TreeGrafter"/>
</dbReference>
<evidence type="ECO:0000256" key="2">
    <source>
        <dbReference type="ARBA" id="ARBA00009085"/>
    </source>
</evidence>
<dbReference type="KEGG" id="rsz:108837026"/>
<evidence type="ECO:0000256" key="13">
    <source>
        <dbReference type="SAM" id="SignalP"/>
    </source>
</evidence>
<dbReference type="GO" id="GO:0004843">
    <property type="term" value="F:cysteine-type deubiquitinase activity"/>
    <property type="evidence" value="ECO:0007669"/>
    <property type="project" value="UniProtKB-EC"/>
</dbReference>
<evidence type="ECO:0000313" key="17">
    <source>
        <dbReference type="RefSeq" id="XP_056866620.1"/>
    </source>
</evidence>
<dbReference type="PROSITE" id="PS50865">
    <property type="entry name" value="ZF_MYND_2"/>
    <property type="match status" value="1"/>
</dbReference>
<evidence type="ECO:0000259" key="14">
    <source>
        <dbReference type="PROSITE" id="PS50235"/>
    </source>
</evidence>
<feature type="compositionally biased region" description="Basic and acidic residues" evidence="12">
    <location>
        <begin position="234"/>
        <end position="250"/>
    </location>
</feature>
<dbReference type="InterPro" id="IPR002893">
    <property type="entry name" value="Znf_MYND"/>
</dbReference>
<dbReference type="SUPFAM" id="SSF54001">
    <property type="entry name" value="Cysteine proteinases"/>
    <property type="match status" value="1"/>
</dbReference>
<dbReference type="PANTHER" id="PTHR24006:SF690">
    <property type="entry name" value="UBIQUITIN CARBOXYL-TERMINAL HYDROLASE 17"/>
    <property type="match status" value="1"/>
</dbReference>
<evidence type="ECO:0000256" key="4">
    <source>
        <dbReference type="ARBA" id="ARBA00022670"/>
    </source>
</evidence>
<dbReference type="PROSITE" id="PS50235">
    <property type="entry name" value="USP_3"/>
    <property type="match status" value="1"/>
</dbReference>
<dbReference type="InterPro" id="IPR038765">
    <property type="entry name" value="Papain-like_cys_pep_sf"/>
</dbReference>
<keyword evidence="16" id="KW-1185">Reference proteome</keyword>
<dbReference type="InterPro" id="IPR001394">
    <property type="entry name" value="Peptidase_C19_UCH"/>
</dbReference>
<feature type="chain" id="PRO_5040978103" description="ubiquitinyl hydrolase 1" evidence="13">
    <location>
        <begin position="24"/>
        <end position="742"/>
    </location>
</feature>
<dbReference type="FunFam" id="3.90.70.10:FF:000026">
    <property type="entry name" value="Ubiquitin carboxyl-terminal hydrolase 15"/>
    <property type="match status" value="1"/>
</dbReference>
<dbReference type="PROSITE" id="PS01360">
    <property type="entry name" value="ZF_MYND_1"/>
    <property type="match status" value="1"/>
</dbReference>
<dbReference type="Pfam" id="PF00443">
    <property type="entry name" value="UCH"/>
    <property type="match status" value="1"/>
</dbReference>
<dbReference type="FunFam" id="6.10.140.2220:FF:000006">
    <property type="entry name" value="Ubiquitin carboxyl-terminal hydrolase 15"/>
    <property type="match status" value="1"/>
</dbReference>
<keyword evidence="4" id="KW-0645">Protease</keyword>
<organism evidence="16 17">
    <name type="scientific">Raphanus sativus</name>
    <name type="common">Radish</name>
    <name type="synonym">Raphanus raphanistrum var. sativus</name>
    <dbReference type="NCBI Taxonomy" id="3726"/>
    <lineage>
        <taxon>Eukaryota</taxon>
        <taxon>Viridiplantae</taxon>
        <taxon>Streptophyta</taxon>
        <taxon>Embryophyta</taxon>
        <taxon>Tracheophyta</taxon>
        <taxon>Spermatophyta</taxon>
        <taxon>Magnoliopsida</taxon>
        <taxon>eudicotyledons</taxon>
        <taxon>Gunneridae</taxon>
        <taxon>Pentapetalae</taxon>
        <taxon>rosids</taxon>
        <taxon>malvids</taxon>
        <taxon>Brassicales</taxon>
        <taxon>Brassicaceae</taxon>
        <taxon>Brassiceae</taxon>
        <taxon>Raphanus</taxon>
    </lineage>
</organism>
<dbReference type="PROSITE" id="PS00972">
    <property type="entry name" value="USP_1"/>
    <property type="match status" value="1"/>
</dbReference>
<reference evidence="16" key="1">
    <citation type="journal article" date="2019" name="Database">
        <title>The radish genome database (RadishGD): an integrated information resource for radish genomics.</title>
        <authorList>
            <person name="Yu H.J."/>
            <person name="Baek S."/>
            <person name="Lee Y.J."/>
            <person name="Cho A."/>
            <person name="Mun J.H."/>
        </authorList>
    </citation>
    <scope>NUCLEOTIDE SEQUENCE [LARGE SCALE GENOMIC DNA]</scope>
    <source>
        <strain evidence="16">cv. WK10039</strain>
    </source>
</reference>
<evidence type="ECO:0000256" key="10">
    <source>
        <dbReference type="ARBA" id="ARBA00022833"/>
    </source>
</evidence>
<gene>
    <name evidence="17" type="primary">LOC108837026</name>
</gene>
<evidence type="ECO:0000256" key="1">
    <source>
        <dbReference type="ARBA" id="ARBA00000707"/>
    </source>
</evidence>
<dbReference type="GeneID" id="108837026"/>
<protein>
    <recommendedName>
        <fullName evidence="3">ubiquitinyl hydrolase 1</fullName>
        <ecNumber evidence="3">3.4.19.12</ecNumber>
    </recommendedName>
</protein>
<feature type="compositionally biased region" description="Polar residues" evidence="12">
    <location>
        <begin position="274"/>
        <end position="291"/>
    </location>
</feature>
<dbReference type="InterPro" id="IPR028889">
    <property type="entry name" value="USP"/>
</dbReference>
<feature type="region of interest" description="Disordered" evidence="12">
    <location>
        <begin position="119"/>
        <end position="173"/>
    </location>
</feature>
<dbReference type="Gene3D" id="6.10.140.2220">
    <property type="match status" value="1"/>
</dbReference>
<evidence type="ECO:0000256" key="5">
    <source>
        <dbReference type="ARBA" id="ARBA00022723"/>
    </source>
</evidence>
<dbReference type="AlphaFoldDB" id="A0A9W3DS28"/>
<sequence length="742" mass="82720">MSPFLLIGCLMLAFLLIRRQWRSAAVKREEVLRLISLATEESYLAAQQKDEEEEQEAATVDYYYGSSSSSSVPPPDDDDVYRCAVCHSPTTTRCSQCKSVRYCSSKCQILHWRRGHKEQCRSPSLPHDETELPSADGLHGPETNDRVVNNDDGVSVDHISTSRPSVQKVQQANSEAVDFTTSLNKTDNFYETKPLSRKKSHHRTEKVESSRKHSKGKATTLLTPDAKPQNSRTSVEHQGEKNALGHEKTTSEPSTSAPSATLSSSAIPLPSKAKVSQASSTSSGLKTSMQRVVQHFRPPKSSKLTQPSSSINEMSFSYEMFVKLYSDRIELQPFGLVNLGNSCYANVVLQCLAFTRPLISYLIRGLHSKACRKKSWCFVCEFEFLILKSRGGESPLSPIKILSRLQKIGKHLGPGKQEDAHEFLRCAVDTMQSVFLKEADAAGSFAEETTLIGLTFGGYLHSKIKCMKCLHKSERTELMMDLTVEIGGDIGSLEEALAQFTAYEVLDGDNRYLCDRCKSYQKAKKKLMILEGPNILTVVLKRFQSDNFGKLSKPIHFPELLDIGPYMSNPNQGDHHQVYSLYAVVVHLDATSYSGHYVCYIKNLHGDWFKIDDSNVFPVPLETVLLEGAYMLLYARDSPRPVSKNGGRKSKERRNLSAIPSRHDNNNSKKKKQEKDSSSSSLLPRVNLSSGSLSSLFSSSETTSSCSTKDSSGFENLSDYLFGGVEPVWNQDHHVSSTQTFY</sequence>
<feature type="compositionally biased region" description="Basic and acidic residues" evidence="12">
    <location>
        <begin position="661"/>
        <end position="677"/>
    </location>
</feature>
<dbReference type="Pfam" id="PF01753">
    <property type="entry name" value="zf-MYND"/>
    <property type="match status" value="1"/>
</dbReference>
<feature type="region of interest" description="Disordered" evidence="12">
    <location>
        <begin position="641"/>
        <end position="711"/>
    </location>
</feature>
<dbReference type="RefSeq" id="XP_056866620.1">
    <property type="nucleotide sequence ID" value="XM_057010640.1"/>
</dbReference>
<dbReference type="SUPFAM" id="SSF144232">
    <property type="entry name" value="HIT/MYND zinc finger-like"/>
    <property type="match status" value="1"/>
</dbReference>
<feature type="domain" description="MYND-type" evidence="15">
    <location>
        <begin position="83"/>
        <end position="120"/>
    </location>
</feature>
<evidence type="ECO:0000256" key="11">
    <source>
        <dbReference type="PROSITE-ProRule" id="PRU00134"/>
    </source>
</evidence>
<keyword evidence="5" id="KW-0479">Metal-binding</keyword>
<feature type="compositionally biased region" description="Low complexity" evidence="12">
    <location>
        <begin position="678"/>
        <end position="711"/>
    </location>
</feature>
<comment type="similarity">
    <text evidence="2">Belongs to the peptidase C19 family.</text>
</comment>
<dbReference type="EC" id="3.4.19.12" evidence="3"/>
<dbReference type="GO" id="GO:0016579">
    <property type="term" value="P:protein deubiquitination"/>
    <property type="evidence" value="ECO:0007669"/>
    <property type="project" value="InterPro"/>
</dbReference>
<keyword evidence="7" id="KW-0833">Ubl conjugation pathway</keyword>
<dbReference type="InterPro" id="IPR050164">
    <property type="entry name" value="Peptidase_C19"/>
</dbReference>
<proteinExistence type="inferred from homology"/>
<dbReference type="PANTHER" id="PTHR24006">
    <property type="entry name" value="UBIQUITIN CARBOXYL-TERMINAL HYDROLASE"/>
    <property type="match status" value="1"/>
</dbReference>
<dbReference type="GO" id="GO:0006508">
    <property type="term" value="P:proteolysis"/>
    <property type="evidence" value="ECO:0007669"/>
    <property type="project" value="UniProtKB-KW"/>
</dbReference>
<evidence type="ECO:0000259" key="15">
    <source>
        <dbReference type="PROSITE" id="PS50865"/>
    </source>
</evidence>
<dbReference type="Proteomes" id="UP000504610">
    <property type="component" value="Chromosome 5"/>
</dbReference>
<reference evidence="17" key="2">
    <citation type="submission" date="2025-08" db="UniProtKB">
        <authorList>
            <consortium name="RefSeq"/>
        </authorList>
    </citation>
    <scope>IDENTIFICATION</scope>
    <source>
        <tissue evidence="17">Leaf</tissue>
    </source>
</reference>
<feature type="compositionally biased region" description="Low complexity" evidence="12">
    <location>
        <begin position="251"/>
        <end position="271"/>
    </location>
</feature>
<keyword evidence="13" id="KW-0732">Signal</keyword>
<feature type="signal peptide" evidence="13">
    <location>
        <begin position="1"/>
        <end position="23"/>
    </location>
</feature>
<keyword evidence="10" id="KW-0862">Zinc</keyword>
<dbReference type="GO" id="GO:0008270">
    <property type="term" value="F:zinc ion binding"/>
    <property type="evidence" value="ECO:0007669"/>
    <property type="project" value="UniProtKB-KW"/>
</dbReference>
<feature type="domain" description="USP" evidence="14">
    <location>
        <begin position="334"/>
        <end position="637"/>
    </location>
</feature>
<accession>A0A9W3DS28</accession>
<dbReference type="Gene3D" id="3.90.70.10">
    <property type="entry name" value="Cysteine proteinases"/>
    <property type="match status" value="1"/>
</dbReference>